<name>A0ABR1FCG8_9ASCO</name>
<comment type="caution">
    <text evidence="2">The sequence shown here is derived from an EMBL/GenBank/DDBJ whole genome shotgun (WGS) entry which is preliminary data.</text>
</comment>
<feature type="coiled-coil region" evidence="1">
    <location>
        <begin position="64"/>
        <end position="99"/>
    </location>
</feature>
<dbReference type="EMBL" id="JBBJBU010000001">
    <property type="protein sequence ID" value="KAK7207539.1"/>
    <property type="molecule type" value="Genomic_DNA"/>
</dbReference>
<protein>
    <submittedName>
        <fullName evidence="2">Uncharacterized protein</fullName>
    </submittedName>
</protein>
<dbReference type="PANTHER" id="PTHR39472">
    <property type="entry name" value="EXPRESSED PROTEIN"/>
    <property type="match status" value="1"/>
</dbReference>
<sequence>MIALSSPPPSMSDPNMSMLWSMLAELSSTLSTNRELTARLFRLAESVGDSSTAIAAAASAPNGLEELQKSLEHANETKQSNLESENEQLRKELLAFRSERDDLDVLTQQYDLTVSRIMDGLREYTLTRAESVIEIHKSYAAKIEEEQRRYDELHKLYAEQEQHIRKLSESLRLAYRFNDVDSEIPATSATASGDSKESTLSVTEILYALQTENEGLKRIMGLRNNP</sequence>
<reference evidence="2 3" key="1">
    <citation type="submission" date="2024-03" db="EMBL/GenBank/DDBJ databases">
        <title>Genome-scale model development and genomic sequencing of the oleaginous clade Lipomyces.</title>
        <authorList>
            <consortium name="Lawrence Berkeley National Laboratory"/>
            <person name="Czajka J.J."/>
            <person name="Han Y."/>
            <person name="Kim J."/>
            <person name="Mondo S.J."/>
            <person name="Hofstad B.A."/>
            <person name="Robles A."/>
            <person name="Haridas S."/>
            <person name="Riley R."/>
            <person name="LaButti K."/>
            <person name="Pangilinan J."/>
            <person name="Andreopoulos W."/>
            <person name="Lipzen A."/>
            <person name="Yan J."/>
            <person name="Wang M."/>
            <person name="Ng V."/>
            <person name="Grigoriev I.V."/>
            <person name="Spatafora J.W."/>
            <person name="Magnuson J.K."/>
            <person name="Baker S.E."/>
            <person name="Pomraning K.R."/>
        </authorList>
    </citation>
    <scope>NUCLEOTIDE SEQUENCE [LARGE SCALE GENOMIC DNA]</scope>
    <source>
        <strain evidence="2 3">Phaff 52-87</strain>
    </source>
</reference>
<dbReference type="Proteomes" id="UP001498771">
    <property type="component" value="Unassembled WGS sequence"/>
</dbReference>
<gene>
    <name evidence="2" type="ORF">BZA70DRAFT_271581</name>
</gene>
<dbReference type="PANTHER" id="PTHR39472:SF1">
    <property type="entry name" value="EXPRESSED PROTEIN"/>
    <property type="match status" value="1"/>
</dbReference>
<dbReference type="GeneID" id="90037016"/>
<evidence type="ECO:0000256" key="1">
    <source>
        <dbReference type="SAM" id="Coils"/>
    </source>
</evidence>
<feature type="coiled-coil region" evidence="1">
    <location>
        <begin position="136"/>
        <end position="170"/>
    </location>
</feature>
<organism evidence="2 3">
    <name type="scientific">Myxozyma melibiosi</name>
    <dbReference type="NCBI Taxonomy" id="54550"/>
    <lineage>
        <taxon>Eukaryota</taxon>
        <taxon>Fungi</taxon>
        <taxon>Dikarya</taxon>
        <taxon>Ascomycota</taxon>
        <taxon>Saccharomycotina</taxon>
        <taxon>Lipomycetes</taxon>
        <taxon>Lipomycetales</taxon>
        <taxon>Lipomycetaceae</taxon>
        <taxon>Myxozyma</taxon>
    </lineage>
</organism>
<dbReference type="RefSeq" id="XP_064770572.1">
    <property type="nucleotide sequence ID" value="XM_064911504.1"/>
</dbReference>
<proteinExistence type="predicted"/>
<accession>A0ABR1FCG8</accession>
<evidence type="ECO:0000313" key="2">
    <source>
        <dbReference type="EMBL" id="KAK7207539.1"/>
    </source>
</evidence>
<evidence type="ECO:0000313" key="3">
    <source>
        <dbReference type="Proteomes" id="UP001498771"/>
    </source>
</evidence>
<keyword evidence="3" id="KW-1185">Reference proteome</keyword>
<keyword evidence="1" id="KW-0175">Coiled coil</keyword>